<dbReference type="GO" id="GO:0016887">
    <property type="term" value="F:ATP hydrolysis activity"/>
    <property type="evidence" value="ECO:0007669"/>
    <property type="project" value="InterPro"/>
</dbReference>
<accession>A0A2S5KHR3</accession>
<evidence type="ECO:0000259" key="11">
    <source>
        <dbReference type="PROSITE" id="PS50893"/>
    </source>
</evidence>
<dbReference type="PANTHER" id="PTHR42771">
    <property type="entry name" value="IRON(3+)-HYDROXAMATE IMPORT ATP-BINDING PROTEIN FHUC"/>
    <property type="match status" value="1"/>
</dbReference>
<evidence type="ECO:0000256" key="7">
    <source>
        <dbReference type="ARBA" id="ARBA00022840"/>
    </source>
</evidence>
<keyword evidence="9" id="KW-0406">Ion transport</keyword>
<feature type="domain" description="ABC transporter" evidence="11">
    <location>
        <begin position="14"/>
        <end position="250"/>
    </location>
</feature>
<comment type="similarity">
    <text evidence="2">Belongs to the ABC transporter superfamily.</text>
</comment>
<organism evidence="12 13">
    <name type="scientific">Proteobacteria bacterium 228</name>
    <dbReference type="NCBI Taxonomy" id="2083153"/>
    <lineage>
        <taxon>Bacteria</taxon>
        <taxon>Pseudomonadati</taxon>
        <taxon>Pseudomonadota</taxon>
    </lineage>
</organism>
<evidence type="ECO:0000256" key="6">
    <source>
        <dbReference type="ARBA" id="ARBA00022741"/>
    </source>
</evidence>
<dbReference type="Pfam" id="PF00005">
    <property type="entry name" value="ABC_tran"/>
    <property type="match status" value="1"/>
</dbReference>
<keyword evidence="8" id="KW-0408">Iron</keyword>
<keyword evidence="7 12" id="KW-0067">ATP-binding</keyword>
<dbReference type="InterPro" id="IPR051535">
    <property type="entry name" value="Siderophore_ABC-ATPase"/>
</dbReference>
<dbReference type="InterPro" id="IPR027417">
    <property type="entry name" value="P-loop_NTPase"/>
</dbReference>
<sequence>MTTAALSSAIASPLATEHLHLHYGKSAIIAGLDLQLPAGKVIAIVGPNGCGKSTLLAGLARLHQPAAGQVLLNGRDINRLPSRDVARQLALLPQNTQAPDGMTAYELIQFGRQPHQGLLRQWSAEDHQLVERALAAADITELAHRPLDEMSGGQRQRAWIAMAIAQSTPLLLLDEPTSALDLGHQIEVFELIRQLSAQEGKTVVMVVHDLSCACRYADHLIAMHQGRVVAQGQPAQIVTEALVEQLYGVRCTLLPDPLSGTPVIVGLSRV</sequence>
<dbReference type="EMBL" id="PRLP01000169">
    <property type="protein sequence ID" value="PPC74039.1"/>
    <property type="molecule type" value="Genomic_DNA"/>
</dbReference>
<gene>
    <name evidence="12" type="ORF">C4K68_28425</name>
</gene>
<keyword evidence="3" id="KW-0813">Transport</keyword>
<comment type="subcellular location">
    <subcellularLocation>
        <location evidence="1">Cell membrane</location>
        <topology evidence="1">Peripheral membrane protein</topology>
    </subcellularLocation>
</comment>
<dbReference type="GO" id="GO:0005886">
    <property type="term" value="C:plasma membrane"/>
    <property type="evidence" value="ECO:0007669"/>
    <property type="project" value="UniProtKB-SubCell"/>
</dbReference>
<keyword evidence="5" id="KW-0410">Iron transport</keyword>
<dbReference type="FunFam" id="3.40.50.300:FF:000134">
    <property type="entry name" value="Iron-enterobactin ABC transporter ATP-binding protein"/>
    <property type="match status" value="1"/>
</dbReference>
<dbReference type="Proteomes" id="UP000238196">
    <property type="component" value="Unassembled WGS sequence"/>
</dbReference>
<evidence type="ECO:0000256" key="9">
    <source>
        <dbReference type="ARBA" id="ARBA00023065"/>
    </source>
</evidence>
<dbReference type="InterPro" id="IPR017871">
    <property type="entry name" value="ABC_transporter-like_CS"/>
</dbReference>
<dbReference type="GO" id="GO:0006826">
    <property type="term" value="P:iron ion transport"/>
    <property type="evidence" value="ECO:0007669"/>
    <property type="project" value="UniProtKB-KW"/>
</dbReference>
<evidence type="ECO:0000256" key="4">
    <source>
        <dbReference type="ARBA" id="ARBA00022475"/>
    </source>
</evidence>
<comment type="caution">
    <text evidence="12">The sequence shown here is derived from an EMBL/GenBank/DDBJ whole genome shotgun (WGS) entry which is preliminary data.</text>
</comment>
<dbReference type="PROSITE" id="PS50893">
    <property type="entry name" value="ABC_TRANSPORTER_2"/>
    <property type="match status" value="1"/>
</dbReference>
<dbReference type="PROSITE" id="PS00211">
    <property type="entry name" value="ABC_TRANSPORTER_1"/>
    <property type="match status" value="1"/>
</dbReference>
<dbReference type="InterPro" id="IPR003439">
    <property type="entry name" value="ABC_transporter-like_ATP-bd"/>
</dbReference>
<evidence type="ECO:0000313" key="13">
    <source>
        <dbReference type="Proteomes" id="UP000238196"/>
    </source>
</evidence>
<dbReference type="SUPFAM" id="SSF52540">
    <property type="entry name" value="P-loop containing nucleoside triphosphate hydrolases"/>
    <property type="match status" value="1"/>
</dbReference>
<evidence type="ECO:0000256" key="2">
    <source>
        <dbReference type="ARBA" id="ARBA00005417"/>
    </source>
</evidence>
<evidence type="ECO:0000256" key="1">
    <source>
        <dbReference type="ARBA" id="ARBA00004202"/>
    </source>
</evidence>
<dbReference type="PANTHER" id="PTHR42771:SF2">
    <property type="entry name" value="IRON(3+)-HYDROXAMATE IMPORT ATP-BINDING PROTEIN FHUC"/>
    <property type="match status" value="1"/>
</dbReference>
<dbReference type="GO" id="GO:0005524">
    <property type="term" value="F:ATP binding"/>
    <property type="evidence" value="ECO:0007669"/>
    <property type="project" value="UniProtKB-KW"/>
</dbReference>
<evidence type="ECO:0000256" key="10">
    <source>
        <dbReference type="ARBA" id="ARBA00023136"/>
    </source>
</evidence>
<evidence type="ECO:0000256" key="5">
    <source>
        <dbReference type="ARBA" id="ARBA00022496"/>
    </source>
</evidence>
<keyword evidence="10" id="KW-0472">Membrane</keyword>
<dbReference type="Gene3D" id="3.40.50.300">
    <property type="entry name" value="P-loop containing nucleotide triphosphate hydrolases"/>
    <property type="match status" value="1"/>
</dbReference>
<reference evidence="12 13" key="1">
    <citation type="submission" date="2018-02" db="EMBL/GenBank/DDBJ databases">
        <title>novel marine gammaproteobacteria from coastal saline agro ecosystem.</title>
        <authorList>
            <person name="Krishnan R."/>
            <person name="Ramesh Kumar N."/>
        </authorList>
    </citation>
    <scope>NUCLEOTIDE SEQUENCE [LARGE SCALE GENOMIC DNA]</scope>
    <source>
        <strain evidence="12 13">228</strain>
    </source>
</reference>
<keyword evidence="6" id="KW-0547">Nucleotide-binding</keyword>
<name>A0A2S5KHR3_9PROT</name>
<keyword evidence="4" id="KW-1003">Cell membrane</keyword>
<evidence type="ECO:0000256" key="3">
    <source>
        <dbReference type="ARBA" id="ARBA00022448"/>
    </source>
</evidence>
<protein>
    <submittedName>
        <fullName evidence="12">Cobalamin/Fe(3+)-siderophore ABC transporter ATP-binding protein</fullName>
    </submittedName>
</protein>
<dbReference type="AlphaFoldDB" id="A0A2S5KHR3"/>
<evidence type="ECO:0000313" key="12">
    <source>
        <dbReference type="EMBL" id="PPC74039.1"/>
    </source>
</evidence>
<dbReference type="InterPro" id="IPR003593">
    <property type="entry name" value="AAA+_ATPase"/>
</dbReference>
<dbReference type="SMART" id="SM00382">
    <property type="entry name" value="AAA"/>
    <property type="match status" value="1"/>
</dbReference>
<evidence type="ECO:0000256" key="8">
    <source>
        <dbReference type="ARBA" id="ARBA00023004"/>
    </source>
</evidence>
<dbReference type="CDD" id="cd03214">
    <property type="entry name" value="ABC_Iron-Siderophores_B12_Hemin"/>
    <property type="match status" value="1"/>
</dbReference>
<dbReference type="OrthoDB" id="5296765at2"/>
<proteinExistence type="inferred from homology"/>